<feature type="non-terminal residue" evidence="9">
    <location>
        <position position="546"/>
    </location>
</feature>
<keyword evidence="5" id="KW-0539">Nucleus</keyword>
<feature type="transmembrane region" description="Helical" evidence="7">
    <location>
        <begin position="271"/>
        <end position="289"/>
    </location>
</feature>
<evidence type="ECO:0000256" key="4">
    <source>
        <dbReference type="ARBA" id="ARBA00023136"/>
    </source>
</evidence>
<evidence type="ECO:0000313" key="10">
    <source>
        <dbReference type="Proteomes" id="UP000799429"/>
    </source>
</evidence>
<feature type="domain" description="Ima1 N-terminal" evidence="8">
    <location>
        <begin position="6"/>
        <end position="129"/>
    </location>
</feature>
<dbReference type="EMBL" id="MU006092">
    <property type="protein sequence ID" value="KAF2840602.1"/>
    <property type="molecule type" value="Genomic_DNA"/>
</dbReference>
<organism evidence="9 10">
    <name type="scientific">Patellaria atrata CBS 101060</name>
    <dbReference type="NCBI Taxonomy" id="1346257"/>
    <lineage>
        <taxon>Eukaryota</taxon>
        <taxon>Fungi</taxon>
        <taxon>Dikarya</taxon>
        <taxon>Ascomycota</taxon>
        <taxon>Pezizomycotina</taxon>
        <taxon>Dothideomycetes</taxon>
        <taxon>Dothideomycetes incertae sedis</taxon>
        <taxon>Patellariales</taxon>
        <taxon>Patellariaceae</taxon>
        <taxon>Patellaria</taxon>
    </lineage>
</organism>
<evidence type="ECO:0000256" key="3">
    <source>
        <dbReference type="ARBA" id="ARBA00022989"/>
    </source>
</evidence>
<evidence type="ECO:0000256" key="2">
    <source>
        <dbReference type="ARBA" id="ARBA00022692"/>
    </source>
</evidence>
<evidence type="ECO:0000256" key="6">
    <source>
        <dbReference type="SAM" id="MobiDB-lite"/>
    </source>
</evidence>
<dbReference type="GO" id="GO:0034506">
    <property type="term" value="C:chromosome, centromeric core domain"/>
    <property type="evidence" value="ECO:0007669"/>
    <property type="project" value="TreeGrafter"/>
</dbReference>
<reference evidence="9" key="1">
    <citation type="journal article" date="2020" name="Stud. Mycol.">
        <title>101 Dothideomycetes genomes: a test case for predicting lifestyles and emergence of pathogens.</title>
        <authorList>
            <person name="Haridas S."/>
            <person name="Albert R."/>
            <person name="Binder M."/>
            <person name="Bloem J."/>
            <person name="Labutti K."/>
            <person name="Salamov A."/>
            <person name="Andreopoulos B."/>
            <person name="Baker S."/>
            <person name="Barry K."/>
            <person name="Bills G."/>
            <person name="Bluhm B."/>
            <person name="Cannon C."/>
            <person name="Castanera R."/>
            <person name="Culley D."/>
            <person name="Daum C."/>
            <person name="Ezra D."/>
            <person name="Gonzalez J."/>
            <person name="Henrissat B."/>
            <person name="Kuo A."/>
            <person name="Liang C."/>
            <person name="Lipzen A."/>
            <person name="Lutzoni F."/>
            <person name="Magnuson J."/>
            <person name="Mondo S."/>
            <person name="Nolan M."/>
            <person name="Ohm R."/>
            <person name="Pangilinan J."/>
            <person name="Park H.-J."/>
            <person name="Ramirez L."/>
            <person name="Alfaro M."/>
            <person name="Sun H."/>
            <person name="Tritt A."/>
            <person name="Yoshinaga Y."/>
            <person name="Zwiers L.-H."/>
            <person name="Turgeon B."/>
            <person name="Goodwin S."/>
            <person name="Spatafora J."/>
            <person name="Crous P."/>
            <person name="Grigoriev I."/>
        </authorList>
    </citation>
    <scope>NUCLEOTIDE SEQUENCE</scope>
    <source>
        <strain evidence="9">CBS 101060</strain>
    </source>
</reference>
<dbReference type="Proteomes" id="UP000799429">
    <property type="component" value="Unassembled WGS sequence"/>
</dbReference>
<feature type="transmembrane region" description="Helical" evidence="7">
    <location>
        <begin position="177"/>
        <end position="197"/>
    </location>
</feature>
<feature type="transmembrane region" description="Helical" evidence="7">
    <location>
        <begin position="301"/>
        <end position="321"/>
    </location>
</feature>
<feature type="region of interest" description="Disordered" evidence="6">
    <location>
        <begin position="350"/>
        <end position="371"/>
    </location>
</feature>
<comment type="subcellular location">
    <subcellularLocation>
        <location evidence="1">Nucleus inner membrane</location>
        <topology evidence="1">Multi-pass membrane protein</topology>
    </subcellularLocation>
</comment>
<evidence type="ECO:0000313" key="9">
    <source>
        <dbReference type="EMBL" id="KAF2840602.1"/>
    </source>
</evidence>
<keyword evidence="4 7" id="KW-0472">Membrane</keyword>
<dbReference type="GO" id="GO:0044732">
    <property type="term" value="C:mitotic spindle pole body"/>
    <property type="evidence" value="ECO:0007669"/>
    <property type="project" value="TreeGrafter"/>
</dbReference>
<comment type="caution">
    <text evidence="9">The sequence shown here is derived from an EMBL/GenBank/DDBJ whole genome shotgun (WGS) entry which is preliminary data.</text>
</comment>
<dbReference type="GO" id="GO:0071765">
    <property type="term" value="P:nuclear inner membrane organization"/>
    <property type="evidence" value="ECO:0007669"/>
    <property type="project" value="InterPro"/>
</dbReference>
<proteinExistence type="predicted"/>
<dbReference type="OrthoDB" id="5966927at2759"/>
<dbReference type="InterPro" id="IPR018617">
    <property type="entry name" value="Ima1_N"/>
</dbReference>
<evidence type="ECO:0000256" key="1">
    <source>
        <dbReference type="ARBA" id="ARBA00004473"/>
    </source>
</evidence>
<dbReference type="PANTHER" id="PTHR28538:SF1">
    <property type="entry name" value="INTEGRAL INNER NUCLEAR MEMBRANE PROTEIN IMA1"/>
    <property type="match status" value="1"/>
</dbReference>
<feature type="non-terminal residue" evidence="9">
    <location>
        <position position="1"/>
    </location>
</feature>
<dbReference type="GO" id="GO:0034992">
    <property type="term" value="C:microtubule organizing center attachment site"/>
    <property type="evidence" value="ECO:0007669"/>
    <property type="project" value="TreeGrafter"/>
</dbReference>
<keyword evidence="2 7" id="KW-0812">Transmembrane</keyword>
<evidence type="ECO:0000256" key="7">
    <source>
        <dbReference type="SAM" id="Phobius"/>
    </source>
</evidence>
<evidence type="ECO:0000256" key="5">
    <source>
        <dbReference type="ARBA" id="ARBA00023242"/>
    </source>
</evidence>
<sequence length="546" mass="61069">LLRRYLTCHYCGAKSGQKYSSGLRNWQCSSCDAANYLDEQGQITDPPTAPEGPNQPVRYASFTSRPTAPNSIVFCDACVSNQHFYAQTLANYLPDTDHPQYHEYVKKLPEFKQNLEKRYPQYCRECAEKADKVIKNANYLAKTDNLRLNIERTRQNGPVTAPYDPGFREFMVRLAGLLWWISVLGEFVWHAFAFALVDEVQEEASNITIYLSQCAIRGLKTGGANPACFRYWTELMPTLLYISALTFWWNNKLRGKLQRPNARLSGMRENILLQLIVLGIRVFIFLGFWDTDSLSSPSMRAQFKGAHAATALILTMFLLSAHRVVKLSYRQVNFKEPTTTLLSSFPASQTNVSTPVRRTPHLPSNSTPFPIHKLSSPSTDGFLDPPSPAESTASTVIEDWSFAGTSTQEEQDSMDWTPTRPQYDFNPSVPASASPVQHTNTVGLNGGTDRINNAPFPSPFTGSLPRAPIPPAHKLRNPLLNPAPPKPTQPHTVQFVKPVIVQNPFSTVKEALRTDFPLAQGGLKMRESAPETGLEEQFGSFFSLAE</sequence>
<dbReference type="AlphaFoldDB" id="A0A9P4SDJ6"/>
<dbReference type="Pfam" id="PF09779">
    <property type="entry name" value="Ima1_N"/>
    <property type="match status" value="1"/>
</dbReference>
<gene>
    <name evidence="9" type="ORF">M501DRAFT_911466</name>
</gene>
<dbReference type="PANTHER" id="PTHR28538">
    <property type="entry name" value="INTEGRAL INNER NUCLEAR MEMBRANE PROTEIN IMA1"/>
    <property type="match status" value="1"/>
</dbReference>
<feature type="transmembrane region" description="Helical" evidence="7">
    <location>
        <begin position="229"/>
        <end position="250"/>
    </location>
</feature>
<evidence type="ECO:0000259" key="8">
    <source>
        <dbReference type="Pfam" id="PF09779"/>
    </source>
</evidence>
<keyword evidence="3 7" id="KW-1133">Transmembrane helix</keyword>
<dbReference type="InterPro" id="IPR042321">
    <property type="entry name" value="Ima1"/>
</dbReference>
<keyword evidence="10" id="KW-1185">Reference proteome</keyword>
<dbReference type="GO" id="GO:0005637">
    <property type="term" value="C:nuclear inner membrane"/>
    <property type="evidence" value="ECO:0007669"/>
    <property type="project" value="UniProtKB-SubCell"/>
</dbReference>
<feature type="compositionally biased region" description="Polar residues" evidence="6">
    <location>
        <begin position="350"/>
        <end position="368"/>
    </location>
</feature>
<name>A0A9P4SDJ6_9PEZI</name>
<protein>
    <recommendedName>
        <fullName evidence="8">Ima1 N-terminal domain-containing protein</fullName>
    </recommendedName>
</protein>
<accession>A0A9P4SDJ6</accession>